<evidence type="ECO:0000313" key="1">
    <source>
        <dbReference type="EMBL" id="KGX92773.1"/>
    </source>
</evidence>
<dbReference type="OrthoDB" id="2972321at2"/>
<proteinExistence type="predicted"/>
<organism evidence="1 2">
    <name type="scientific">Pontibacillus halophilus JSM 076056 = DSM 19796</name>
    <dbReference type="NCBI Taxonomy" id="1385510"/>
    <lineage>
        <taxon>Bacteria</taxon>
        <taxon>Bacillati</taxon>
        <taxon>Bacillota</taxon>
        <taxon>Bacilli</taxon>
        <taxon>Bacillales</taxon>
        <taxon>Bacillaceae</taxon>
        <taxon>Pontibacillus</taxon>
    </lineage>
</organism>
<accession>A0A0A5GNE5</accession>
<keyword evidence="2" id="KW-1185">Reference proteome</keyword>
<dbReference type="Proteomes" id="UP000030528">
    <property type="component" value="Unassembled WGS sequence"/>
</dbReference>
<reference evidence="1 2" key="1">
    <citation type="submission" date="2013-08" db="EMBL/GenBank/DDBJ databases">
        <authorList>
            <person name="Huang J."/>
            <person name="Wang G."/>
        </authorList>
    </citation>
    <scope>NUCLEOTIDE SEQUENCE [LARGE SCALE GENOMIC DNA]</scope>
    <source>
        <strain evidence="1 2">JSM 076056</strain>
    </source>
</reference>
<protein>
    <submittedName>
        <fullName evidence="1">Uncharacterized protein</fullName>
    </submittedName>
</protein>
<sequence>MVNETVVIEGSISGMKFSKPIRLQFDPNLESVEEAIIRFYFSEATSFEELASERGWRNADWTFPLVQESVAAM</sequence>
<evidence type="ECO:0000313" key="2">
    <source>
        <dbReference type="Proteomes" id="UP000030528"/>
    </source>
</evidence>
<dbReference type="eggNOG" id="ENOG50344RB">
    <property type="taxonomic scope" value="Bacteria"/>
</dbReference>
<dbReference type="AlphaFoldDB" id="A0A0A5GNE5"/>
<gene>
    <name evidence="1" type="ORF">N781_14625</name>
</gene>
<dbReference type="RefSeq" id="WP_026800319.1">
    <property type="nucleotide sequence ID" value="NZ_AULI01000007.1"/>
</dbReference>
<comment type="caution">
    <text evidence="1">The sequence shown here is derived from an EMBL/GenBank/DDBJ whole genome shotgun (WGS) entry which is preliminary data.</text>
</comment>
<dbReference type="EMBL" id="AVPE01000005">
    <property type="protein sequence ID" value="KGX92773.1"/>
    <property type="molecule type" value="Genomic_DNA"/>
</dbReference>
<name>A0A0A5GNE5_9BACI</name>